<evidence type="ECO:0000313" key="8">
    <source>
        <dbReference type="Proteomes" id="UP000660070"/>
    </source>
</evidence>
<dbReference type="SUPFAM" id="SSF53335">
    <property type="entry name" value="S-adenosyl-L-methionine-dependent methyltransferases"/>
    <property type="match status" value="1"/>
</dbReference>
<dbReference type="Pfam" id="PF05724">
    <property type="entry name" value="TPMT"/>
    <property type="match status" value="1"/>
</dbReference>
<dbReference type="Gene3D" id="3.40.50.150">
    <property type="entry name" value="Vaccinia Virus protein VP39"/>
    <property type="match status" value="1"/>
</dbReference>
<feature type="domain" description="Inner membrane protein YgaP-like transmembrane" evidence="6">
    <location>
        <begin position="208"/>
        <end position="273"/>
    </location>
</feature>
<dbReference type="PANTHER" id="PTHR32183">
    <property type="match status" value="1"/>
</dbReference>
<dbReference type="InterPro" id="IPR021309">
    <property type="entry name" value="YgaP-like_TM"/>
</dbReference>
<accession>A0ABS0FD49</accession>
<organism evidence="7 8">
    <name type="scientific">Kaistella gelatinilytica</name>
    <dbReference type="NCBI Taxonomy" id="2787636"/>
    <lineage>
        <taxon>Bacteria</taxon>
        <taxon>Pseudomonadati</taxon>
        <taxon>Bacteroidota</taxon>
        <taxon>Flavobacteriia</taxon>
        <taxon>Flavobacteriales</taxon>
        <taxon>Weeksellaceae</taxon>
        <taxon>Chryseobacterium group</taxon>
        <taxon>Kaistella</taxon>
    </lineage>
</organism>
<dbReference type="PROSITE" id="PS51585">
    <property type="entry name" value="SAM_MT_TPMT"/>
    <property type="match status" value="1"/>
</dbReference>
<reference evidence="7 8" key="1">
    <citation type="submission" date="2020-11" db="EMBL/GenBank/DDBJ databases">
        <title>Kaistella gelatinilytica sp. nov., a flavobacterium isolated from Antarctic Soil.</title>
        <authorList>
            <person name="Li J."/>
        </authorList>
    </citation>
    <scope>NUCLEOTIDE SEQUENCE [LARGE SCALE GENOMIC DNA]</scope>
    <source>
        <strain evidence="7 8">G5-32</strain>
    </source>
</reference>
<comment type="caution">
    <text evidence="7">The sequence shown here is derived from an EMBL/GenBank/DDBJ whole genome shotgun (WGS) entry which is preliminary data.</text>
</comment>
<proteinExistence type="predicted"/>
<dbReference type="Proteomes" id="UP000660070">
    <property type="component" value="Unassembled WGS sequence"/>
</dbReference>
<evidence type="ECO:0000256" key="4">
    <source>
        <dbReference type="ARBA" id="ARBA00022691"/>
    </source>
</evidence>
<dbReference type="PANTHER" id="PTHR32183:SF6">
    <property type="entry name" value="CYSTEINE SULFINATE DESULFINASE_CYSTEINE DESULFURASE AND RELATED ENZYMES"/>
    <property type="match status" value="1"/>
</dbReference>
<keyword evidence="2" id="KW-0489">Methyltransferase</keyword>
<keyword evidence="5" id="KW-0812">Transmembrane</keyword>
<keyword evidence="3" id="KW-0808">Transferase</keyword>
<evidence type="ECO:0000256" key="5">
    <source>
        <dbReference type="SAM" id="Phobius"/>
    </source>
</evidence>
<evidence type="ECO:0000256" key="3">
    <source>
        <dbReference type="ARBA" id="ARBA00022679"/>
    </source>
</evidence>
<feature type="transmembrane region" description="Helical" evidence="5">
    <location>
        <begin position="242"/>
        <end position="266"/>
    </location>
</feature>
<dbReference type="InterPro" id="IPR029063">
    <property type="entry name" value="SAM-dependent_MTases_sf"/>
</dbReference>
<evidence type="ECO:0000259" key="6">
    <source>
        <dbReference type="Pfam" id="PF11127"/>
    </source>
</evidence>
<evidence type="ECO:0000256" key="2">
    <source>
        <dbReference type="ARBA" id="ARBA00022603"/>
    </source>
</evidence>
<dbReference type="Pfam" id="PF11127">
    <property type="entry name" value="YgaP-like_TM"/>
    <property type="match status" value="1"/>
</dbReference>
<sequence length="274" mass="31579">MKEELSCGTVSCQTNLDQNYWDNQWQKKETGWDIGYSSPAIEEYILQYPNKEAKILIPGCGNGYEAEFLWNLGFRNITVLDIAPNAVEILENKYKDKVGISVICEDFFQHEGNYELVIEQTFFCAIPTLLRNQYASKMHELLNENGRIIGVMFNRNFEKKGPPFGGSIPEYQFIFKKYFEIQKMEECYNSIEARKGSEIFINLKKNKMKANMGSFDRIIRLLIAAIIAYLFYIHYISGVFGIVLVVVAVVFALTSFIGFCPLYRLLGMNTCKKN</sequence>
<feature type="transmembrane region" description="Helical" evidence="5">
    <location>
        <begin position="218"/>
        <end position="236"/>
    </location>
</feature>
<keyword evidence="4" id="KW-0949">S-adenosyl-L-methionine</keyword>
<protein>
    <submittedName>
        <fullName evidence="7">DUF2892 domain-containing protein</fullName>
    </submittedName>
</protein>
<evidence type="ECO:0000256" key="1">
    <source>
        <dbReference type="ARBA" id="ARBA00022553"/>
    </source>
</evidence>
<keyword evidence="1" id="KW-0597">Phosphoprotein</keyword>
<keyword evidence="5" id="KW-0472">Membrane</keyword>
<dbReference type="EMBL" id="JADPVI010000002">
    <property type="protein sequence ID" value="MBF8457582.1"/>
    <property type="molecule type" value="Genomic_DNA"/>
</dbReference>
<dbReference type="InterPro" id="IPR008854">
    <property type="entry name" value="TPMT"/>
</dbReference>
<keyword evidence="5" id="KW-1133">Transmembrane helix</keyword>
<evidence type="ECO:0000313" key="7">
    <source>
        <dbReference type="EMBL" id="MBF8457582.1"/>
    </source>
</evidence>
<name>A0ABS0FD49_9FLAO</name>
<keyword evidence="8" id="KW-1185">Reference proteome</keyword>
<dbReference type="CDD" id="cd02440">
    <property type="entry name" value="AdoMet_MTases"/>
    <property type="match status" value="1"/>
</dbReference>
<gene>
    <name evidence="7" type="ORF">IV494_10370</name>
</gene>
<dbReference type="RefSeq" id="WP_196080064.1">
    <property type="nucleotide sequence ID" value="NZ_JADPVI010000002.1"/>
</dbReference>